<dbReference type="SMART" id="SM00903">
    <property type="entry name" value="Flavin_Reduct"/>
    <property type="match status" value="1"/>
</dbReference>
<dbReference type="Proteomes" id="UP000198539">
    <property type="component" value="Unassembled WGS sequence"/>
</dbReference>
<dbReference type="OrthoDB" id="9783347at2"/>
<reference evidence="2 3" key="1">
    <citation type="submission" date="2016-10" db="EMBL/GenBank/DDBJ databases">
        <authorList>
            <person name="de Groot N.N."/>
        </authorList>
    </citation>
    <scope>NUCLEOTIDE SEQUENCE [LARGE SCALE GENOMIC DNA]</scope>
    <source>
        <strain evidence="2 3">CGMCC 1.8894</strain>
    </source>
</reference>
<dbReference type="STRING" id="564137.SAMN04488238_105156"/>
<dbReference type="Pfam" id="PF01613">
    <property type="entry name" value="Flavin_Reduct"/>
    <property type="match status" value="1"/>
</dbReference>
<dbReference type="RefSeq" id="WP_092888669.1">
    <property type="nucleotide sequence ID" value="NZ_CP061502.1"/>
</dbReference>
<evidence type="ECO:0000313" key="2">
    <source>
        <dbReference type="EMBL" id="SDX09299.1"/>
    </source>
</evidence>
<dbReference type="Gene3D" id="2.30.110.10">
    <property type="entry name" value="Electron Transport, Fmn-binding Protein, Chain A"/>
    <property type="match status" value="1"/>
</dbReference>
<sequence length="199" mass="21741">MNYGADRPAVLKYDPFKAIIVPRPIGWIGTMNADGVPNLAPYSFFTMHGTRPHMISFTSEGDKHSVVNARDRAEFTFSLVTEDLAQAMNATSAPLPDGADEFAAAGLTRGHSIEIAAPFVAESPAALECVTLSTTQLRDRNGCLTGSYLVLGEVVRTHIKDAFIQNGRFDTVKARPIARMGYRDYATVTDAWELMRPSD</sequence>
<organism evidence="2 3">
    <name type="scientific">Roseicitreum antarcticum</name>
    <dbReference type="NCBI Taxonomy" id="564137"/>
    <lineage>
        <taxon>Bacteria</taxon>
        <taxon>Pseudomonadati</taxon>
        <taxon>Pseudomonadota</taxon>
        <taxon>Alphaproteobacteria</taxon>
        <taxon>Rhodobacterales</taxon>
        <taxon>Paracoccaceae</taxon>
        <taxon>Roseicitreum</taxon>
    </lineage>
</organism>
<dbReference type="GO" id="GO:0010181">
    <property type="term" value="F:FMN binding"/>
    <property type="evidence" value="ECO:0007669"/>
    <property type="project" value="InterPro"/>
</dbReference>
<dbReference type="SUPFAM" id="SSF50475">
    <property type="entry name" value="FMN-binding split barrel"/>
    <property type="match status" value="1"/>
</dbReference>
<proteinExistence type="predicted"/>
<dbReference type="AlphaFoldDB" id="A0A1H2YXL2"/>
<evidence type="ECO:0000259" key="1">
    <source>
        <dbReference type="SMART" id="SM00903"/>
    </source>
</evidence>
<dbReference type="GO" id="GO:0016646">
    <property type="term" value="F:oxidoreductase activity, acting on the CH-NH group of donors, NAD or NADP as acceptor"/>
    <property type="evidence" value="ECO:0007669"/>
    <property type="project" value="UniProtKB-ARBA"/>
</dbReference>
<feature type="domain" description="Flavin reductase like" evidence="1">
    <location>
        <begin position="18"/>
        <end position="171"/>
    </location>
</feature>
<name>A0A1H2YXL2_9RHOB</name>
<dbReference type="PANTHER" id="PTHR43812:SF2">
    <property type="entry name" value="FLAVIN REDUCTASE LIKE DOMAIN-CONTAINING PROTEIN"/>
    <property type="match status" value="1"/>
</dbReference>
<dbReference type="PANTHER" id="PTHR43812">
    <property type="entry name" value="BLR2425 PROTEIN"/>
    <property type="match status" value="1"/>
</dbReference>
<evidence type="ECO:0000313" key="3">
    <source>
        <dbReference type="Proteomes" id="UP000198539"/>
    </source>
</evidence>
<accession>A0A1H2YXL2</accession>
<dbReference type="InterPro" id="IPR002563">
    <property type="entry name" value="Flavin_Rdtase-like_dom"/>
</dbReference>
<dbReference type="InterPro" id="IPR012349">
    <property type="entry name" value="Split_barrel_FMN-bd"/>
</dbReference>
<dbReference type="EMBL" id="FNOM01000005">
    <property type="protein sequence ID" value="SDX09299.1"/>
    <property type="molecule type" value="Genomic_DNA"/>
</dbReference>
<keyword evidence="3" id="KW-1185">Reference proteome</keyword>
<protein>
    <submittedName>
        <fullName evidence="2">NADH-FMN oxidoreductase RutF, flavin reductase (DIM6/NTAB) family</fullName>
    </submittedName>
</protein>
<gene>
    <name evidence="2" type="ORF">SAMN04488238_105156</name>
</gene>